<reference evidence="1" key="1">
    <citation type="submission" date="2022-07" db="EMBL/GenBank/DDBJ databases">
        <authorList>
            <person name="Trinca V."/>
            <person name="Uliana J.V.C."/>
            <person name="Torres T.T."/>
            <person name="Ward R.J."/>
            <person name="Monesi N."/>
        </authorList>
    </citation>
    <scope>NUCLEOTIDE SEQUENCE</scope>
    <source>
        <strain evidence="1">HSMRA1968</strain>
        <tissue evidence="1">Whole embryos</tissue>
    </source>
</reference>
<dbReference type="Proteomes" id="UP001151699">
    <property type="component" value="Chromosome A"/>
</dbReference>
<accession>A0A9Q0S7Q0</accession>
<gene>
    <name evidence="1" type="ORF">Bhyg_03670</name>
</gene>
<protein>
    <submittedName>
        <fullName evidence="1">Uncharacterized protein</fullName>
    </submittedName>
</protein>
<sequence length="77" mass="8834">MKRIIKPFRNVIGNVPRGHKQVGIISEGKWFGLNWEIEKIVDKSKRKQRRETPTVASINELLASLHSTQESIAQRLA</sequence>
<organism evidence="1 2">
    <name type="scientific">Pseudolycoriella hygida</name>
    <dbReference type="NCBI Taxonomy" id="35572"/>
    <lineage>
        <taxon>Eukaryota</taxon>
        <taxon>Metazoa</taxon>
        <taxon>Ecdysozoa</taxon>
        <taxon>Arthropoda</taxon>
        <taxon>Hexapoda</taxon>
        <taxon>Insecta</taxon>
        <taxon>Pterygota</taxon>
        <taxon>Neoptera</taxon>
        <taxon>Endopterygota</taxon>
        <taxon>Diptera</taxon>
        <taxon>Nematocera</taxon>
        <taxon>Sciaroidea</taxon>
        <taxon>Sciaridae</taxon>
        <taxon>Pseudolycoriella</taxon>
    </lineage>
</organism>
<name>A0A9Q0S7Q0_9DIPT</name>
<evidence type="ECO:0000313" key="1">
    <source>
        <dbReference type="EMBL" id="KAJ6648442.1"/>
    </source>
</evidence>
<keyword evidence="2" id="KW-1185">Reference proteome</keyword>
<dbReference type="EMBL" id="WJQU01000001">
    <property type="protein sequence ID" value="KAJ6648442.1"/>
    <property type="molecule type" value="Genomic_DNA"/>
</dbReference>
<evidence type="ECO:0000313" key="2">
    <source>
        <dbReference type="Proteomes" id="UP001151699"/>
    </source>
</evidence>
<comment type="caution">
    <text evidence="1">The sequence shown here is derived from an EMBL/GenBank/DDBJ whole genome shotgun (WGS) entry which is preliminary data.</text>
</comment>
<dbReference type="AlphaFoldDB" id="A0A9Q0S7Q0"/>
<proteinExistence type="predicted"/>